<feature type="transmembrane region" description="Helical" evidence="7">
    <location>
        <begin position="61"/>
        <end position="78"/>
    </location>
</feature>
<dbReference type="PANTHER" id="PTHR23514:SF3">
    <property type="entry name" value="BYPASS OF STOP CODON PROTEIN 6"/>
    <property type="match status" value="1"/>
</dbReference>
<keyword evidence="5 7" id="KW-1133">Transmembrane helix</keyword>
<feature type="transmembrane region" description="Helical" evidence="7">
    <location>
        <begin position="281"/>
        <end position="298"/>
    </location>
</feature>
<feature type="transmembrane region" description="Helical" evidence="7">
    <location>
        <begin position="83"/>
        <end position="100"/>
    </location>
</feature>
<dbReference type="KEGG" id="jda:BW727_101031"/>
<evidence type="ECO:0000256" key="2">
    <source>
        <dbReference type="ARBA" id="ARBA00008335"/>
    </source>
</evidence>
<keyword evidence="4 7" id="KW-0812">Transmembrane</keyword>
<feature type="transmembrane region" description="Helical" evidence="7">
    <location>
        <begin position="338"/>
        <end position="359"/>
    </location>
</feature>
<evidence type="ECO:0000256" key="4">
    <source>
        <dbReference type="ARBA" id="ARBA00022692"/>
    </source>
</evidence>
<proteinExistence type="inferred from homology"/>
<evidence type="ECO:0000256" key="7">
    <source>
        <dbReference type="SAM" id="Phobius"/>
    </source>
</evidence>
<dbReference type="Pfam" id="PF07690">
    <property type="entry name" value="MFS_1"/>
    <property type="match status" value="1"/>
</dbReference>
<feature type="transmembrane region" description="Helical" evidence="7">
    <location>
        <begin position="106"/>
        <end position="126"/>
    </location>
</feature>
<dbReference type="PROSITE" id="PS50850">
    <property type="entry name" value="MFS"/>
    <property type="match status" value="1"/>
</dbReference>
<dbReference type="PANTHER" id="PTHR23514">
    <property type="entry name" value="BYPASS OF STOP CODON PROTEIN 6"/>
    <property type="match status" value="1"/>
</dbReference>
<keyword evidence="6 7" id="KW-0472">Membrane</keyword>
<feature type="transmembrane region" description="Helical" evidence="7">
    <location>
        <begin position="215"/>
        <end position="236"/>
    </location>
</feature>
<dbReference type="Proteomes" id="UP000188993">
    <property type="component" value="Chromosome"/>
</dbReference>
<accession>A0A1S6IPC0</accession>
<evidence type="ECO:0000259" key="8">
    <source>
        <dbReference type="PROSITE" id="PS50850"/>
    </source>
</evidence>
<organism evidence="9 10">
    <name type="scientific">Jeotgalibaca dankookensis</name>
    <dbReference type="NCBI Taxonomy" id="708126"/>
    <lineage>
        <taxon>Bacteria</taxon>
        <taxon>Bacillati</taxon>
        <taxon>Bacillota</taxon>
        <taxon>Bacilli</taxon>
        <taxon>Lactobacillales</taxon>
        <taxon>Carnobacteriaceae</taxon>
        <taxon>Jeotgalibaca</taxon>
    </lineage>
</organism>
<feature type="transmembrane region" description="Helical" evidence="7">
    <location>
        <begin position="248"/>
        <end position="269"/>
    </location>
</feature>
<feature type="domain" description="Major facilitator superfamily (MFS) profile" evidence="8">
    <location>
        <begin position="17"/>
        <end position="391"/>
    </location>
</feature>
<dbReference type="SUPFAM" id="SSF103473">
    <property type="entry name" value="MFS general substrate transporter"/>
    <property type="match status" value="1"/>
</dbReference>
<dbReference type="AlphaFoldDB" id="A0A1S6IPC0"/>
<feature type="transmembrane region" description="Helical" evidence="7">
    <location>
        <begin position="304"/>
        <end position="326"/>
    </location>
</feature>
<dbReference type="STRING" id="708126.BW727_101031"/>
<dbReference type="InterPro" id="IPR020846">
    <property type="entry name" value="MFS_dom"/>
</dbReference>
<dbReference type="GO" id="GO:0005886">
    <property type="term" value="C:plasma membrane"/>
    <property type="evidence" value="ECO:0007669"/>
    <property type="project" value="UniProtKB-SubCell"/>
</dbReference>
<dbReference type="Gene3D" id="1.20.1250.20">
    <property type="entry name" value="MFS general substrate transporter like domains"/>
    <property type="match status" value="2"/>
</dbReference>
<feature type="transmembrane region" description="Helical" evidence="7">
    <location>
        <begin position="170"/>
        <end position="188"/>
    </location>
</feature>
<dbReference type="EMBL" id="CP019728">
    <property type="protein sequence ID" value="AQS53401.1"/>
    <property type="molecule type" value="Genomic_DNA"/>
</dbReference>
<keyword evidence="3" id="KW-0813">Transport</keyword>
<protein>
    <submittedName>
        <fullName evidence="9">Protein TsgA</fullName>
    </submittedName>
</protein>
<evidence type="ECO:0000256" key="5">
    <source>
        <dbReference type="ARBA" id="ARBA00022989"/>
    </source>
</evidence>
<evidence type="ECO:0000256" key="6">
    <source>
        <dbReference type="ARBA" id="ARBA00023136"/>
    </source>
</evidence>
<feature type="transmembrane region" description="Helical" evidence="7">
    <location>
        <begin position="138"/>
        <end position="158"/>
    </location>
</feature>
<sequence>MKNGSFYSKLSPDNQYIVKIAYYAFAVNGLFGMIMGSLLPYISDAYNLSDTVSGSLLSSHYIGNLLASFIAGVLPLYMGRKRAIVFLTSFVTAGFLLMIFTGNPFLLLLSFFFTGLTRGSISNFNNSIINEVSNSSPAAMSFLHSIFAIGALLAPYLVMGSVKLAGENGWRLAGAIIVALTALSVYFFSQMKLKDGPVQQKKKVASYHFMKQKEFWILSGILFFYLCGESTINGWLVKYFVDSGILTIGYSQFLASLLWIGMLVGRLTVAAQGQRYSRTNQLYLFAFTTTLLFIVLLSSRNSLVITFAILGLGLSMAGIYPTTIAATGGFIKDYPMAMGVILVLGNIGSIVMPTITGALSDRFGIFYGMAVIAVALVLMILCVFLYQRDQKQTV</sequence>
<comment type="similarity">
    <text evidence="2">Belongs to the major facilitator superfamily.</text>
</comment>
<evidence type="ECO:0000313" key="10">
    <source>
        <dbReference type="Proteomes" id="UP000188993"/>
    </source>
</evidence>
<evidence type="ECO:0000256" key="3">
    <source>
        <dbReference type="ARBA" id="ARBA00022448"/>
    </source>
</evidence>
<dbReference type="OrthoDB" id="44917at2"/>
<evidence type="ECO:0000256" key="1">
    <source>
        <dbReference type="ARBA" id="ARBA00004651"/>
    </source>
</evidence>
<dbReference type="InterPro" id="IPR051788">
    <property type="entry name" value="MFS_Transporter"/>
</dbReference>
<reference evidence="9 10" key="1">
    <citation type="journal article" date="2014" name="Int. J. Syst. Evol. Microbiol.">
        <title>Jeotgalibaca dankookensis gen. nov., sp. nov., a member of the family Carnobacteriaceae, isolated from seujeot (Korean traditional food).</title>
        <authorList>
            <person name="Lee D.G."/>
            <person name="Trujillo M.E."/>
            <person name="Kang H."/>
            <person name="Ahn T.Y."/>
        </authorList>
    </citation>
    <scope>NUCLEOTIDE SEQUENCE [LARGE SCALE GENOMIC DNA]</scope>
    <source>
        <strain evidence="9 10">EX-07</strain>
    </source>
</reference>
<dbReference type="InterPro" id="IPR036259">
    <property type="entry name" value="MFS_trans_sf"/>
</dbReference>
<keyword evidence="10" id="KW-1185">Reference proteome</keyword>
<evidence type="ECO:0000313" key="9">
    <source>
        <dbReference type="EMBL" id="AQS53401.1"/>
    </source>
</evidence>
<dbReference type="GO" id="GO:0022857">
    <property type="term" value="F:transmembrane transporter activity"/>
    <property type="evidence" value="ECO:0007669"/>
    <property type="project" value="InterPro"/>
</dbReference>
<name>A0A1S6IPC0_9LACT</name>
<dbReference type="InterPro" id="IPR011701">
    <property type="entry name" value="MFS"/>
</dbReference>
<dbReference type="RefSeq" id="WP_062470183.1">
    <property type="nucleotide sequence ID" value="NZ_BBYN01000018.1"/>
</dbReference>
<feature type="transmembrane region" description="Helical" evidence="7">
    <location>
        <begin position="20"/>
        <end position="41"/>
    </location>
</feature>
<feature type="transmembrane region" description="Helical" evidence="7">
    <location>
        <begin position="365"/>
        <end position="386"/>
    </location>
</feature>
<gene>
    <name evidence="9" type="primary">tsgA</name>
    <name evidence="9" type="ORF">BW727_101031</name>
</gene>
<comment type="subcellular location">
    <subcellularLocation>
        <location evidence="1">Cell membrane</location>
        <topology evidence="1">Multi-pass membrane protein</topology>
    </subcellularLocation>
</comment>